<gene>
    <name evidence="1" type="ORF">SMAR0320_LOCUS10194</name>
</gene>
<sequence length="205" mass="23013">MACCSQQICKGCSYTNGIREIRGSLDQRCPFCRHRMPKTHEDADKAFMKRVEANDPAAQREFGNRRLSEGDHVSALECWTKAAELGDLVAHFELQCFYRDGKGVEKDMKKVIYHAEQAAIGGHPMARYNLGGIEWENGRKHRAVKHWIIAANLGDDEALGVLRECYDGGFISKEDFSATLRTHQAALDATKSPQREAAEVFYASC</sequence>
<evidence type="ECO:0000313" key="1">
    <source>
        <dbReference type="EMBL" id="CAD9600621.1"/>
    </source>
</evidence>
<dbReference type="PANTHER" id="PTHR45011:SF1">
    <property type="entry name" value="DAP3-BINDING CELL DEATH ENHANCER 1"/>
    <property type="match status" value="1"/>
</dbReference>
<proteinExistence type="predicted"/>
<dbReference type="InterPro" id="IPR052748">
    <property type="entry name" value="ISR_Activator"/>
</dbReference>
<protein>
    <recommendedName>
        <fullName evidence="2">Sel1 repeat family protein</fullName>
    </recommendedName>
</protein>
<dbReference type="EMBL" id="HBGZ01014247">
    <property type="protein sequence ID" value="CAD9600621.1"/>
    <property type="molecule type" value="Transcribed_RNA"/>
</dbReference>
<dbReference type="Pfam" id="PF08238">
    <property type="entry name" value="Sel1"/>
    <property type="match status" value="3"/>
</dbReference>
<reference evidence="1" key="1">
    <citation type="submission" date="2021-01" db="EMBL/GenBank/DDBJ databases">
        <authorList>
            <person name="Corre E."/>
            <person name="Pelletier E."/>
            <person name="Niang G."/>
            <person name="Scheremetjew M."/>
            <person name="Finn R."/>
            <person name="Kale V."/>
            <person name="Holt S."/>
            <person name="Cochrane G."/>
            <person name="Meng A."/>
            <person name="Brown T."/>
            <person name="Cohen L."/>
        </authorList>
    </citation>
    <scope>NUCLEOTIDE SEQUENCE</scope>
    <source>
        <strain evidence="1">SM1012Den-03</strain>
    </source>
</reference>
<dbReference type="InterPro" id="IPR011990">
    <property type="entry name" value="TPR-like_helical_dom_sf"/>
</dbReference>
<dbReference type="PANTHER" id="PTHR45011">
    <property type="entry name" value="DAP3-BINDING CELL DEATH ENHANCER 1"/>
    <property type="match status" value="1"/>
</dbReference>
<evidence type="ECO:0008006" key="2">
    <source>
        <dbReference type="Google" id="ProtNLM"/>
    </source>
</evidence>
<dbReference type="AlphaFoldDB" id="A0A7S2LAB9"/>
<dbReference type="SMART" id="SM00671">
    <property type="entry name" value="SEL1"/>
    <property type="match status" value="3"/>
</dbReference>
<dbReference type="InterPro" id="IPR006597">
    <property type="entry name" value="Sel1-like"/>
</dbReference>
<dbReference type="SUPFAM" id="SSF81901">
    <property type="entry name" value="HCP-like"/>
    <property type="match status" value="1"/>
</dbReference>
<name>A0A7S2LAB9_9STRA</name>
<organism evidence="1">
    <name type="scientific">Skeletonema marinoi</name>
    <dbReference type="NCBI Taxonomy" id="267567"/>
    <lineage>
        <taxon>Eukaryota</taxon>
        <taxon>Sar</taxon>
        <taxon>Stramenopiles</taxon>
        <taxon>Ochrophyta</taxon>
        <taxon>Bacillariophyta</taxon>
        <taxon>Coscinodiscophyceae</taxon>
        <taxon>Thalassiosirophycidae</taxon>
        <taxon>Thalassiosirales</taxon>
        <taxon>Skeletonemataceae</taxon>
        <taxon>Skeletonema</taxon>
        <taxon>Skeletonema marinoi-dohrnii complex</taxon>
    </lineage>
</organism>
<dbReference type="Gene3D" id="1.25.40.10">
    <property type="entry name" value="Tetratricopeptide repeat domain"/>
    <property type="match status" value="1"/>
</dbReference>
<accession>A0A7S2LAB9</accession>